<feature type="binding site" evidence="7">
    <location>
        <begin position="43"/>
        <end position="44"/>
    </location>
    <ligand>
        <name>substrate</name>
    </ligand>
</feature>
<comment type="catalytic activity">
    <reaction evidence="1 7">
        <text>L-glutamate = D-glutamate</text>
        <dbReference type="Rhea" id="RHEA:12813"/>
        <dbReference type="ChEBI" id="CHEBI:29985"/>
        <dbReference type="ChEBI" id="CHEBI:29986"/>
        <dbReference type="EC" id="5.1.1.3"/>
    </reaction>
</comment>
<keyword evidence="5 7" id="KW-0413">Isomerase</keyword>
<protein>
    <recommendedName>
        <fullName evidence="2 7">Glutamate racemase</fullName>
        <ecNumber evidence="2 7">5.1.1.3</ecNumber>
    </recommendedName>
</protein>
<evidence type="ECO:0000256" key="4">
    <source>
        <dbReference type="ARBA" id="ARBA00022984"/>
    </source>
</evidence>
<dbReference type="PROSITE" id="PS00923">
    <property type="entry name" value="ASP_GLU_RACEMASE_1"/>
    <property type="match status" value="1"/>
</dbReference>
<dbReference type="Gene3D" id="3.40.50.1860">
    <property type="match status" value="2"/>
</dbReference>
<feature type="binding site" evidence="7">
    <location>
        <begin position="185"/>
        <end position="186"/>
    </location>
    <ligand>
        <name>substrate</name>
    </ligand>
</feature>
<dbReference type="AlphaFoldDB" id="A0A944MAR3"/>
<feature type="binding site" evidence="7">
    <location>
        <begin position="11"/>
        <end position="12"/>
    </location>
    <ligand>
        <name>substrate</name>
    </ligand>
</feature>
<sequence>MPSERPIGIFDSGIGGLSVLHHVRNLLPAENLIYVSDRAHLPYGNKAGEFILDRSEHIAAFLMQRDVKAIVIACNTATAVAVAHLRKHFSLPIVGMEPGVKPATQKSRNGMIGVLATEGTLVSGKFRSLVEQHSNGTDIFYCPCHGWVETIEHNGAAHDKTYKMVERELMPLLEKGVDTLVLGCTHYPFIKDTIQQVAGSLITIIDTGEAVANQLRRRLTEEDILSPSLPPGREDYWCSASPENTRQLIEKIQGRPCVVKRLPQQDC</sequence>
<feature type="binding site" evidence="7">
    <location>
        <begin position="75"/>
        <end position="76"/>
    </location>
    <ligand>
        <name>substrate</name>
    </ligand>
</feature>
<evidence type="ECO:0000256" key="1">
    <source>
        <dbReference type="ARBA" id="ARBA00001602"/>
    </source>
</evidence>
<dbReference type="GO" id="GO:0009252">
    <property type="term" value="P:peptidoglycan biosynthetic process"/>
    <property type="evidence" value="ECO:0007669"/>
    <property type="project" value="UniProtKB-UniRule"/>
</dbReference>
<dbReference type="EMBL" id="JAHHGM010000017">
    <property type="protein sequence ID" value="MBT2990486.1"/>
    <property type="molecule type" value="Genomic_DNA"/>
</dbReference>
<dbReference type="GO" id="GO:0071555">
    <property type="term" value="P:cell wall organization"/>
    <property type="evidence" value="ECO:0007669"/>
    <property type="project" value="UniProtKB-KW"/>
</dbReference>
<comment type="caution">
    <text evidence="8">The sequence shown here is derived from an EMBL/GenBank/DDBJ whole genome shotgun (WGS) entry which is preliminary data.</text>
</comment>
<dbReference type="InterPro" id="IPR015942">
    <property type="entry name" value="Asp/Glu/hydantoin_racemase"/>
</dbReference>
<evidence type="ECO:0000313" key="9">
    <source>
        <dbReference type="Proteomes" id="UP000770889"/>
    </source>
</evidence>
<evidence type="ECO:0000256" key="6">
    <source>
        <dbReference type="ARBA" id="ARBA00023316"/>
    </source>
</evidence>
<dbReference type="Pfam" id="PF01177">
    <property type="entry name" value="Asp_Glu_race"/>
    <property type="match status" value="1"/>
</dbReference>
<dbReference type="FunFam" id="3.40.50.1860:FF:000001">
    <property type="entry name" value="Glutamate racemase"/>
    <property type="match status" value="1"/>
</dbReference>
<dbReference type="InterPro" id="IPR004391">
    <property type="entry name" value="Glu_race"/>
</dbReference>
<dbReference type="PROSITE" id="PS00924">
    <property type="entry name" value="ASP_GLU_RACEMASE_2"/>
    <property type="match status" value="1"/>
</dbReference>
<dbReference type="InterPro" id="IPR001920">
    <property type="entry name" value="Asp/Glu_race"/>
</dbReference>
<evidence type="ECO:0000256" key="2">
    <source>
        <dbReference type="ARBA" id="ARBA00013090"/>
    </source>
</evidence>
<dbReference type="NCBIfam" id="TIGR00067">
    <property type="entry name" value="glut_race"/>
    <property type="match status" value="1"/>
</dbReference>
<proteinExistence type="inferred from homology"/>
<evidence type="ECO:0000256" key="7">
    <source>
        <dbReference type="HAMAP-Rule" id="MF_00258"/>
    </source>
</evidence>
<dbReference type="EC" id="5.1.1.3" evidence="2 7"/>
<dbReference type="Proteomes" id="UP000770889">
    <property type="component" value="Unassembled WGS sequence"/>
</dbReference>
<dbReference type="GO" id="GO:0008881">
    <property type="term" value="F:glutamate racemase activity"/>
    <property type="evidence" value="ECO:0007669"/>
    <property type="project" value="UniProtKB-UniRule"/>
</dbReference>
<organism evidence="8 9">
    <name type="scientific">Candidatus Thiodiazotropha taylori</name>
    <dbReference type="NCBI Taxonomy" id="2792791"/>
    <lineage>
        <taxon>Bacteria</taxon>
        <taxon>Pseudomonadati</taxon>
        <taxon>Pseudomonadota</taxon>
        <taxon>Gammaproteobacteria</taxon>
        <taxon>Chromatiales</taxon>
        <taxon>Sedimenticolaceae</taxon>
        <taxon>Candidatus Thiodiazotropha</taxon>
    </lineage>
</organism>
<keyword evidence="6 7" id="KW-0961">Cell wall biogenesis/degradation</keyword>
<comment type="similarity">
    <text evidence="7">Belongs to the aspartate/glutamate racemases family.</text>
</comment>
<keyword evidence="4 7" id="KW-0573">Peptidoglycan synthesis</keyword>
<comment type="pathway">
    <text evidence="7">Cell wall biogenesis; peptidoglycan biosynthesis.</text>
</comment>
<feature type="active site" description="Proton donor/acceptor" evidence="7">
    <location>
        <position position="184"/>
    </location>
</feature>
<dbReference type="PANTHER" id="PTHR21198">
    <property type="entry name" value="GLUTAMATE RACEMASE"/>
    <property type="match status" value="1"/>
</dbReference>
<evidence type="ECO:0000256" key="5">
    <source>
        <dbReference type="ARBA" id="ARBA00023235"/>
    </source>
</evidence>
<dbReference type="SUPFAM" id="SSF53681">
    <property type="entry name" value="Aspartate/glutamate racemase"/>
    <property type="match status" value="2"/>
</dbReference>
<comment type="function">
    <text evidence="7">Provides the (R)-glutamate required for cell wall biosynthesis.</text>
</comment>
<dbReference type="HAMAP" id="MF_00258">
    <property type="entry name" value="Glu_racemase"/>
    <property type="match status" value="1"/>
</dbReference>
<dbReference type="InterPro" id="IPR033134">
    <property type="entry name" value="Asp/Glu_racemase_AS_2"/>
</dbReference>
<dbReference type="GO" id="GO:0008360">
    <property type="term" value="P:regulation of cell shape"/>
    <property type="evidence" value="ECO:0007669"/>
    <property type="project" value="UniProtKB-KW"/>
</dbReference>
<evidence type="ECO:0000256" key="3">
    <source>
        <dbReference type="ARBA" id="ARBA00022960"/>
    </source>
</evidence>
<gene>
    <name evidence="7 8" type="primary">murI</name>
    <name evidence="8" type="ORF">KME65_16130</name>
</gene>
<feature type="active site" description="Proton donor/acceptor" evidence="7">
    <location>
        <position position="74"/>
    </location>
</feature>
<accession>A0A944MAR3</accession>
<name>A0A944MAR3_9GAMM</name>
<reference evidence="8 9" key="1">
    <citation type="submission" date="2021-05" db="EMBL/GenBank/DDBJ databases">
        <title>Genetic and Functional Diversity in Clade A Lucinid endosymbionts from the Bahamas.</title>
        <authorList>
            <person name="Giani N.M."/>
            <person name="Engel A.S."/>
            <person name="Campbell B.J."/>
        </authorList>
    </citation>
    <scope>NUCLEOTIDE SEQUENCE [LARGE SCALE GENOMIC DNA]</scope>
    <source>
        <strain evidence="8">LUC16012Gg_MoonRockCtena</strain>
    </source>
</reference>
<keyword evidence="3 7" id="KW-0133">Cell shape</keyword>
<dbReference type="PANTHER" id="PTHR21198:SF2">
    <property type="entry name" value="GLUTAMATE RACEMASE"/>
    <property type="match status" value="1"/>
</dbReference>
<evidence type="ECO:0000313" key="8">
    <source>
        <dbReference type="EMBL" id="MBT2990486.1"/>
    </source>
</evidence>
<dbReference type="InterPro" id="IPR018187">
    <property type="entry name" value="Asp/Glu_racemase_AS_1"/>
</dbReference>